<protein>
    <submittedName>
        <fullName evidence="1">Uncharacterized protein</fullName>
    </submittedName>
</protein>
<dbReference type="EMBL" id="CM047747">
    <property type="protein sequence ID" value="KAJ0016608.1"/>
    <property type="molecule type" value="Genomic_DNA"/>
</dbReference>
<dbReference type="Proteomes" id="UP001163603">
    <property type="component" value="Chromosome 12"/>
</dbReference>
<keyword evidence="2" id="KW-1185">Reference proteome</keyword>
<reference evidence="2" key="1">
    <citation type="journal article" date="2023" name="G3 (Bethesda)">
        <title>Genome assembly and association tests identify interacting loci associated with vigor, precocity, and sex in interspecific pistachio rootstocks.</title>
        <authorList>
            <person name="Palmer W."/>
            <person name="Jacygrad E."/>
            <person name="Sagayaradj S."/>
            <person name="Cavanaugh K."/>
            <person name="Han R."/>
            <person name="Bertier L."/>
            <person name="Beede B."/>
            <person name="Kafkas S."/>
            <person name="Golino D."/>
            <person name="Preece J."/>
            <person name="Michelmore R."/>
        </authorList>
    </citation>
    <scope>NUCLEOTIDE SEQUENCE [LARGE SCALE GENOMIC DNA]</scope>
</reference>
<name>A0ACC0XE09_9ROSI</name>
<evidence type="ECO:0000313" key="2">
    <source>
        <dbReference type="Proteomes" id="UP001163603"/>
    </source>
</evidence>
<organism evidence="1 2">
    <name type="scientific">Pistacia integerrima</name>
    <dbReference type="NCBI Taxonomy" id="434235"/>
    <lineage>
        <taxon>Eukaryota</taxon>
        <taxon>Viridiplantae</taxon>
        <taxon>Streptophyta</taxon>
        <taxon>Embryophyta</taxon>
        <taxon>Tracheophyta</taxon>
        <taxon>Spermatophyta</taxon>
        <taxon>Magnoliopsida</taxon>
        <taxon>eudicotyledons</taxon>
        <taxon>Gunneridae</taxon>
        <taxon>Pentapetalae</taxon>
        <taxon>rosids</taxon>
        <taxon>malvids</taxon>
        <taxon>Sapindales</taxon>
        <taxon>Anacardiaceae</taxon>
        <taxon>Pistacia</taxon>
    </lineage>
</organism>
<accession>A0ACC0XE09</accession>
<evidence type="ECO:0000313" key="1">
    <source>
        <dbReference type="EMBL" id="KAJ0016608.1"/>
    </source>
</evidence>
<sequence length="176" mass="20024">MSNSCVRKSQQIMKRPFLLAAELGVHVIWVLDTENHNVLQLAVMNRQEKKVFKLTFQMSHHKNLLLMSKDNFGNNVLHIAGKLAPQNRRHHICGAALQMQYELQWFKEVKKIVKPAYEEDKNSEEKTPAMVCTEEHEKLVKEGEKWTKGSASSCTIAAAPIATVVFAAAITGWKQR</sequence>
<gene>
    <name evidence="1" type="ORF">Pint_12037</name>
</gene>
<comment type="caution">
    <text evidence="1">The sequence shown here is derived from an EMBL/GenBank/DDBJ whole genome shotgun (WGS) entry which is preliminary data.</text>
</comment>
<proteinExistence type="predicted"/>